<dbReference type="SUPFAM" id="SSF52047">
    <property type="entry name" value="RNI-like"/>
    <property type="match status" value="1"/>
</dbReference>
<dbReference type="InterPro" id="IPR032675">
    <property type="entry name" value="LRR_dom_sf"/>
</dbReference>
<evidence type="ECO:0000313" key="1">
    <source>
        <dbReference type="EMBL" id="GJN34268.1"/>
    </source>
</evidence>
<comment type="caution">
    <text evidence="1">The sequence shown here is derived from an EMBL/GenBank/DDBJ whole genome shotgun (WGS) entry which is preliminary data.</text>
</comment>
<dbReference type="FunFam" id="3.80.10.10:FF:000653">
    <property type="entry name" value="F-box/LRR-repeat protein 14"/>
    <property type="match status" value="1"/>
</dbReference>
<dbReference type="EMBL" id="BQKI01000085">
    <property type="protein sequence ID" value="GJN34268.1"/>
    <property type="molecule type" value="Genomic_DNA"/>
</dbReference>
<reference evidence="1" key="1">
    <citation type="journal article" date="2018" name="DNA Res.">
        <title>Multiple hybrid de novo genome assembly of finger millet, an orphan allotetraploid crop.</title>
        <authorList>
            <person name="Hatakeyama M."/>
            <person name="Aluri S."/>
            <person name="Balachadran M.T."/>
            <person name="Sivarajan S.R."/>
            <person name="Patrignani A."/>
            <person name="Gruter S."/>
            <person name="Poveda L."/>
            <person name="Shimizu-Inatsugi R."/>
            <person name="Baeten J."/>
            <person name="Francoijs K.J."/>
            <person name="Nataraja K.N."/>
            <person name="Reddy Y.A.N."/>
            <person name="Phadnis S."/>
            <person name="Ravikumar R.L."/>
            <person name="Schlapbach R."/>
            <person name="Sreeman S.M."/>
            <person name="Shimizu K.K."/>
        </authorList>
    </citation>
    <scope>NUCLEOTIDE SEQUENCE</scope>
</reference>
<proteinExistence type="predicted"/>
<keyword evidence="2" id="KW-1185">Reference proteome</keyword>
<dbReference type="GO" id="GO:0031146">
    <property type="term" value="P:SCF-dependent proteasomal ubiquitin-dependent protein catabolic process"/>
    <property type="evidence" value="ECO:0007669"/>
    <property type="project" value="TreeGrafter"/>
</dbReference>
<reference evidence="1" key="2">
    <citation type="submission" date="2021-12" db="EMBL/GenBank/DDBJ databases">
        <title>Resequencing data analysis of finger millet.</title>
        <authorList>
            <person name="Hatakeyama M."/>
            <person name="Aluri S."/>
            <person name="Balachadran M.T."/>
            <person name="Sivarajan S.R."/>
            <person name="Poveda L."/>
            <person name="Shimizu-Inatsugi R."/>
            <person name="Schlapbach R."/>
            <person name="Sreeman S.M."/>
            <person name="Shimizu K.K."/>
        </authorList>
    </citation>
    <scope>NUCLEOTIDE SEQUENCE</scope>
</reference>
<dbReference type="Proteomes" id="UP001054889">
    <property type="component" value="Unassembled WGS sequence"/>
</dbReference>
<name>A0AAV5FHU5_ELECO</name>
<organism evidence="1 2">
    <name type="scientific">Eleusine coracana subsp. coracana</name>
    <dbReference type="NCBI Taxonomy" id="191504"/>
    <lineage>
        <taxon>Eukaryota</taxon>
        <taxon>Viridiplantae</taxon>
        <taxon>Streptophyta</taxon>
        <taxon>Embryophyta</taxon>
        <taxon>Tracheophyta</taxon>
        <taxon>Spermatophyta</taxon>
        <taxon>Magnoliopsida</taxon>
        <taxon>Liliopsida</taxon>
        <taxon>Poales</taxon>
        <taxon>Poaceae</taxon>
        <taxon>PACMAD clade</taxon>
        <taxon>Chloridoideae</taxon>
        <taxon>Cynodonteae</taxon>
        <taxon>Eleusininae</taxon>
        <taxon>Eleusine</taxon>
    </lineage>
</organism>
<dbReference type="GO" id="GO:0019005">
    <property type="term" value="C:SCF ubiquitin ligase complex"/>
    <property type="evidence" value="ECO:0007669"/>
    <property type="project" value="TreeGrafter"/>
</dbReference>
<dbReference type="Gene3D" id="3.80.10.10">
    <property type="entry name" value="Ribonuclease Inhibitor"/>
    <property type="match status" value="2"/>
</dbReference>
<evidence type="ECO:0000313" key="2">
    <source>
        <dbReference type="Proteomes" id="UP001054889"/>
    </source>
</evidence>
<dbReference type="AlphaFoldDB" id="A0AAV5FHU5"/>
<dbReference type="PANTHER" id="PTHR13318">
    <property type="entry name" value="PARTNER OF PAIRED, ISOFORM B-RELATED"/>
    <property type="match status" value="1"/>
</dbReference>
<gene>
    <name evidence="1" type="primary">gb22917</name>
    <name evidence="1" type="ORF">PR202_gb22917</name>
</gene>
<dbReference type="SMART" id="SM00367">
    <property type="entry name" value="LRR_CC"/>
    <property type="match status" value="5"/>
</dbReference>
<accession>A0AAV5FHU5</accession>
<dbReference type="InterPro" id="IPR006553">
    <property type="entry name" value="Leu-rich_rpt_Cys-con_subtyp"/>
</dbReference>
<sequence length="517" mass="58483">MFGEIFKRLTKTSDLNSLSLVSKRIYTVEGELRDAIYVGCGVHPAKVPLASLCSRFPNLRKVEFNYSCWTPNHGMQLDNEGLRLFSSCCPLLTDLTLSSCSYVDDTGLGFLACFKKLMYLKLNALPAITSSGLLLVAIGCKNLSALHLDSCNKLSSAKWLEYLGRVGSLKELVVKCCKQISQFDLLKLGPGWMKLQKFEFQTNDWISVFDPRDPMFKKQEQYTYDFNCETLKDLTLSHITTEHEIGLRYLLRKCKALENLSLHYVHGIKDNDMITLSRNSSNLRSISLRLTPQFNEGRVFRTSLTDDSLKALALSCPMLRSFELIFLACDEYYPEIGFTQEGLVTLIQSCPIRDFVLSGAHIFDDDGMKALSCAKFLETLELMHIIHITDAGMRFLAHTPRLINLILRQCDGFSDDGVDEELVEEEDSLASPPQHRRPPLWRLASAKDLIVAVDSAGDLATVYEHGHAELAPSMPGRSALESQFVERLMERRRWREAPLMVAALCTRGTRDTVRHRK</sequence>
<dbReference type="PANTHER" id="PTHR13318:SF216">
    <property type="entry name" value="F-BOX DOMAIN CONTAINING PROTEIN"/>
    <property type="match status" value="1"/>
</dbReference>
<protein>
    <submittedName>
        <fullName evidence="1">Uncharacterized protein</fullName>
    </submittedName>
</protein>